<comment type="caution">
    <text evidence="2">The sequence shown here is derived from an EMBL/GenBank/DDBJ whole genome shotgun (WGS) entry which is preliminary data.</text>
</comment>
<dbReference type="SUPFAM" id="SSF47781">
    <property type="entry name" value="RuvA domain 2-like"/>
    <property type="match status" value="2"/>
</dbReference>
<dbReference type="PANTHER" id="PTHR21180:SF32">
    <property type="entry name" value="ENDONUCLEASE_EXONUCLEASE_PHOSPHATASE FAMILY DOMAIN-CONTAINING PROTEIN 1"/>
    <property type="match status" value="1"/>
</dbReference>
<keyword evidence="1" id="KW-0812">Transmembrane</keyword>
<dbReference type="RefSeq" id="WP_290233970.1">
    <property type="nucleotide sequence ID" value="NZ_JAUFPZ010000002.1"/>
</dbReference>
<keyword evidence="2" id="KW-0238">DNA-binding</keyword>
<organism evidence="2 3">
    <name type="scientific">Zunongwangia endophytica</name>
    <dbReference type="NCBI Taxonomy" id="1808945"/>
    <lineage>
        <taxon>Bacteria</taxon>
        <taxon>Pseudomonadati</taxon>
        <taxon>Bacteroidota</taxon>
        <taxon>Flavobacteriia</taxon>
        <taxon>Flavobacteriales</taxon>
        <taxon>Flavobacteriaceae</taxon>
        <taxon>Zunongwangia</taxon>
    </lineage>
</organism>
<dbReference type="Proteomes" id="UP001595793">
    <property type="component" value="Unassembled WGS sequence"/>
</dbReference>
<keyword evidence="3" id="KW-1185">Reference proteome</keyword>
<feature type="transmembrane region" description="Helical" evidence="1">
    <location>
        <begin position="16"/>
        <end position="34"/>
    </location>
</feature>
<dbReference type="InterPro" id="IPR010994">
    <property type="entry name" value="RuvA_2-like"/>
</dbReference>
<dbReference type="GO" id="GO:0003677">
    <property type="term" value="F:DNA binding"/>
    <property type="evidence" value="ECO:0007669"/>
    <property type="project" value="UniProtKB-KW"/>
</dbReference>
<dbReference type="InterPro" id="IPR051675">
    <property type="entry name" value="Endo/Exo/Phosphatase_dom_1"/>
</dbReference>
<dbReference type="PANTHER" id="PTHR21180">
    <property type="entry name" value="ENDONUCLEASE/EXONUCLEASE/PHOSPHATASE FAMILY DOMAIN-CONTAINING PROTEIN 1"/>
    <property type="match status" value="1"/>
</dbReference>
<evidence type="ECO:0000313" key="3">
    <source>
        <dbReference type="Proteomes" id="UP001595793"/>
    </source>
</evidence>
<sequence length="281" mass="32485">MKYWKSHFVFNKSERNGIFVLIVIIVLLQIIYYSDPFSASEESISEKEAIELKSFQSKLDSLKNIQGNKDTIYPFNPNYLSDYKAYRLGMSVEEIDRLLKYRATGKWINSSSDFQKVTKVSDSLLNSISPNFKFPDWIKATSVSKKSSFTKIDINTATAVDLMQVKGIGESLGKRLVKYRTLIGGYRSFIQLQDVYGLTSETRLELESHMKKIPQNFSKHNINEVTVIELSEIPYLNYELARALVNYRILHEKINSVEDLIKIEGFPVDKIDRIQLYLSFN</sequence>
<keyword evidence="1" id="KW-0472">Membrane</keyword>
<name>A0ABV8H980_9FLAO</name>
<keyword evidence="1" id="KW-1133">Transmembrane helix</keyword>
<evidence type="ECO:0000313" key="2">
    <source>
        <dbReference type="EMBL" id="MFC4027523.1"/>
    </source>
</evidence>
<dbReference type="Pfam" id="PF12836">
    <property type="entry name" value="HHH_3"/>
    <property type="match status" value="2"/>
</dbReference>
<evidence type="ECO:0000256" key="1">
    <source>
        <dbReference type="SAM" id="Phobius"/>
    </source>
</evidence>
<reference evidence="3" key="1">
    <citation type="journal article" date="2019" name="Int. J. Syst. Evol. Microbiol.">
        <title>The Global Catalogue of Microorganisms (GCM) 10K type strain sequencing project: providing services to taxonomists for standard genome sequencing and annotation.</title>
        <authorList>
            <consortium name="The Broad Institute Genomics Platform"/>
            <consortium name="The Broad Institute Genome Sequencing Center for Infectious Disease"/>
            <person name="Wu L."/>
            <person name="Ma J."/>
        </authorList>
    </citation>
    <scope>NUCLEOTIDE SEQUENCE [LARGE SCALE GENOMIC DNA]</scope>
    <source>
        <strain evidence="3">CECT 9128</strain>
    </source>
</reference>
<protein>
    <submittedName>
        <fullName evidence="2">ComEA family DNA-binding protein</fullName>
    </submittedName>
</protein>
<dbReference type="EMBL" id="JBHSAS010000006">
    <property type="protein sequence ID" value="MFC4027523.1"/>
    <property type="molecule type" value="Genomic_DNA"/>
</dbReference>
<accession>A0ABV8H980</accession>
<gene>
    <name evidence="2" type="ORF">ACFOS1_08910</name>
</gene>
<dbReference type="Gene3D" id="1.10.150.320">
    <property type="entry name" value="Photosystem II 12 kDa extrinsic protein"/>
    <property type="match status" value="2"/>
</dbReference>
<proteinExistence type="predicted"/>